<dbReference type="EMBL" id="LAHD01000137">
    <property type="protein sequence ID" value="PHJ95894.1"/>
    <property type="molecule type" value="Genomic_DNA"/>
</dbReference>
<feature type="non-terminal residue" evidence="1">
    <location>
        <position position="1"/>
    </location>
</feature>
<evidence type="ECO:0000313" key="2">
    <source>
        <dbReference type="Proteomes" id="UP000222310"/>
    </source>
</evidence>
<gene>
    <name evidence="1" type="ORF">VF08_31250</name>
</gene>
<reference evidence="1 2" key="1">
    <citation type="submission" date="2015-02" db="EMBL/GenBank/DDBJ databases">
        <title>Nostoc linckia genome annotation.</title>
        <authorList>
            <person name="Zhou Z."/>
        </authorList>
    </citation>
    <scope>NUCLEOTIDE SEQUENCE [LARGE SCALE GENOMIC DNA]</scope>
    <source>
        <strain evidence="2">z8</strain>
    </source>
</reference>
<dbReference type="Proteomes" id="UP000222310">
    <property type="component" value="Unassembled WGS sequence"/>
</dbReference>
<comment type="caution">
    <text evidence="1">The sequence shown here is derived from an EMBL/GenBank/DDBJ whole genome shotgun (WGS) entry which is preliminary data.</text>
</comment>
<evidence type="ECO:0000313" key="1">
    <source>
        <dbReference type="EMBL" id="PHJ95894.1"/>
    </source>
</evidence>
<proteinExistence type="predicted"/>
<protein>
    <submittedName>
        <fullName evidence="1">Uncharacterized protein</fullName>
    </submittedName>
</protein>
<organism evidence="1 2">
    <name type="scientific">Nostoc linckia z8</name>
    <dbReference type="NCBI Taxonomy" id="1628746"/>
    <lineage>
        <taxon>Bacteria</taxon>
        <taxon>Bacillati</taxon>
        <taxon>Cyanobacteriota</taxon>
        <taxon>Cyanophyceae</taxon>
        <taxon>Nostocales</taxon>
        <taxon>Nostocaceae</taxon>
        <taxon>Nostoc</taxon>
    </lineage>
</organism>
<accession>A0A9Q5Z6G0</accession>
<dbReference type="AlphaFoldDB" id="A0A9Q5Z6G0"/>
<name>A0A9Q5Z6G0_NOSLI</name>
<sequence length="62" mass="7091">GKDKRDEGNEGEGTLPTNIKLTKVVMPYLSSDNFIDFLNRNNFQLVYLTKSLGNAKVFYKTF</sequence>